<dbReference type="NCBIfam" id="TIGR00670">
    <property type="entry name" value="asp_carb_tr"/>
    <property type="match status" value="1"/>
</dbReference>
<feature type="domain" description="Aspartate/ornithine carbamoyltransferase Asp/Orn-binding" evidence="12">
    <location>
        <begin position="577"/>
        <end position="725"/>
    </location>
</feature>
<dbReference type="InterPro" id="IPR006131">
    <property type="entry name" value="Asp_carbamoyltransf_Asp/Orn-bd"/>
</dbReference>
<comment type="pathway">
    <text evidence="2">Pyrimidine metabolism; UMP biosynthesis via de novo pathway; (S)-dihydroorotate from bicarbonate: step 2/3.</text>
</comment>
<dbReference type="Pfam" id="PF02729">
    <property type="entry name" value="OTCace_N"/>
    <property type="match status" value="1"/>
</dbReference>
<dbReference type="GO" id="GO:0006207">
    <property type="term" value="P:'de novo' pyrimidine nucleobase biosynthetic process"/>
    <property type="evidence" value="ECO:0007669"/>
    <property type="project" value="InterPro"/>
</dbReference>
<gene>
    <name evidence="14" type="ORF">Cadr_000017934</name>
</gene>
<comment type="cofactor">
    <cofactor evidence="1">
        <name>Zn(2+)</name>
        <dbReference type="ChEBI" id="CHEBI:29105"/>
    </cofactor>
</comment>
<dbReference type="GO" id="GO:0016812">
    <property type="term" value="F:hydrolase activity, acting on carbon-nitrogen (but not peptide) bonds, in cyclic amides"/>
    <property type="evidence" value="ECO:0007669"/>
    <property type="project" value="InterPro"/>
</dbReference>
<evidence type="ECO:0000256" key="4">
    <source>
        <dbReference type="ARBA" id="ARBA00013008"/>
    </source>
</evidence>
<keyword evidence="6" id="KW-0479">Metal-binding</keyword>
<dbReference type="PROSITE" id="PS00483">
    <property type="entry name" value="DIHYDROOROTASE_2"/>
    <property type="match status" value="1"/>
</dbReference>
<dbReference type="FunFam" id="3.20.20.140:FF:000036">
    <property type="entry name" value="Carbamoyl-phosphate synthase large chain"/>
    <property type="match status" value="1"/>
</dbReference>
<reference evidence="14 15" key="1">
    <citation type="journal article" date="2019" name="Mol. Ecol. Resour.">
        <title>Improving Illumina assemblies with Hi-C and long reads: an example with the North African dromedary.</title>
        <authorList>
            <person name="Elbers J.P."/>
            <person name="Rogers M.F."/>
            <person name="Perelman P.L."/>
            <person name="Proskuryakova A.A."/>
            <person name="Serdyukova N.A."/>
            <person name="Johnson W.E."/>
            <person name="Horin P."/>
            <person name="Corander J."/>
            <person name="Murphy D."/>
            <person name="Burger P.A."/>
        </authorList>
    </citation>
    <scope>NUCLEOTIDE SEQUENCE [LARGE SCALE GENOMIC DNA]</scope>
    <source>
        <strain evidence="14">Drom800</strain>
        <tissue evidence="14">Blood</tissue>
    </source>
</reference>
<feature type="compositionally biased region" description="Basic and acidic residues" evidence="11">
    <location>
        <begin position="350"/>
        <end position="361"/>
    </location>
</feature>
<dbReference type="EC" id="2.1.3.2" evidence="4"/>
<dbReference type="AlphaFoldDB" id="A0A5N4D888"/>
<dbReference type="PANTHER" id="PTHR45753:SF6">
    <property type="entry name" value="ASPARTATE CARBAMOYLTRANSFERASE"/>
    <property type="match status" value="1"/>
</dbReference>
<evidence type="ECO:0000256" key="9">
    <source>
        <dbReference type="ARBA" id="ARBA00043884"/>
    </source>
</evidence>
<dbReference type="UniPathway" id="UPA00070">
    <property type="reaction ID" value="UER00116"/>
</dbReference>
<proteinExistence type="inferred from homology"/>
<dbReference type="PANTHER" id="PTHR45753">
    <property type="entry name" value="ORNITHINE CARBAMOYLTRANSFERASE, MITOCHONDRIAL"/>
    <property type="match status" value="1"/>
</dbReference>
<keyword evidence="8" id="KW-0665">Pyrimidine biosynthesis</keyword>
<dbReference type="Gene3D" id="3.40.50.1370">
    <property type="entry name" value="Aspartate/ornithine carbamoyltransferase"/>
    <property type="match status" value="2"/>
</dbReference>
<keyword evidence="5" id="KW-0808">Transferase</keyword>
<comment type="function">
    <text evidence="9">Catalyzes the condensation of carbamoyl phosphate and aspartate to form carbamoyl aspartate and inorganic phosphate, the committed step in the de novo pyrimidine nucleotide biosynthesis pathway.</text>
</comment>
<sequence length="730" mass="80420">MHPLQLAEAGARCDYALFLGASSENAGTLGAVAASAAGLKLYLNETFSELQLDSVAQWMEHFETWPSHLPIVAHAERQSVAAILMVAQLTQRSVHICHVARKEEILLIKAAKARGLPVTCEVAPHHLFLSHDDLKRLGPGKGEVRPELGSRQDMEALWENMAVIDCFASDHAPHTLEEKCGPQPPPGFPGLETMLPLLLTAVSEGRLSLDDLLQRLHHNPRRIFHLPPQEDTYVEVDLEHEWTVPSHMPFSKAHWTPFEGQKVKGTVRRVVLRGEVAYIDGQVLVPPGYGQDVRKWPQGAVPQLTPSAPAASEITTTPERPRRGLPGLPDGRFHLPPRIHRASDPGLSAEEPKEKSRKAAEPELMGTLDGTCYPPPPVPRQASPQNPGTPGLLHPQTSPLLHSLVGQHILSVQQFTKDQMSHLFNVAHTLRMMVQKERSLDILKVRVRAGGADEHMCAHVTLASPQGKVMASMFYEVSTRTSSSFAAAMARLGGAVLSFSEATSSVQKGESLADSVQTMSCYADVVVLRHPQPGAVELAAKHCRRPVINAGDGVGEHPTQALLDIFTIREELGTVNGMTITMVGDLKHGRTVHSLACLLTQYRVSLRYVAPPSLRMPPDVRAFVASRGTKQEEFESIEEALPDTDVLYMTRIQKERFGSTQEYEACFGQFILTPHIMTRAKKKMVVMHPMPRVNEISVEVDSDPRAAYFRQAENGMYIRMALLATVLGRF</sequence>
<dbReference type="GO" id="GO:0046872">
    <property type="term" value="F:metal ion binding"/>
    <property type="evidence" value="ECO:0007669"/>
    <property type="project" value="UniProtKB-KW"/>
</dbReference>
<dbReference type="Gene3D" id="3.20.20.140">
    <property type="entry name" value="Metal-dependent hydrolases"/>
    <property type="match status" value="1"/>
</dbReference>
<dbReference type="GO" id="GO:0006520">
    <property type="term" value="P:amino acid metabolic process"/>
    <property type="evidence" value="ECO:0007669"/>
    <property type="project" value="InterPro"/>
</dbReference>
<dbReference type="GO" id="GO:0004070">
    <property type="term" value="F:aspartate carbamoyltransferase activity"/>
    <property type="evidence" value="ECO:0007669"/>
    <property type="project" value="UniProtKB-EC"/>
</dbReference>
<dbReference type="InterPro" id="IPR036901">
    <property type="entry name" value="Asp/Orn_carbamoylTrfase_sf"/>
</dbReference>
<dbReference type="PRINTS" id="PR00101">
    <property type="entry name" value="ATCASE"/>
</dbReference>
<dbReference type="Pfam" id="PF00185">
    <property type="entry name" value="OTCace"/>
    <property type="match status" value="1"/>
</dbReference>
<keyword evidence="15" id="KW-1185">Reference proteome</keyword>
<protein>
    <recommendedName>
        <fullName evidence="4">aspartate carbamoyltransferase</fullName>
        <ecNumber evidence="4">2.1.3.2</ecNumber>
    </recommendedName>
</protein>
<accession>A0A5N4D888</accession>
<dbReference type="PRINTS" id="PR00100">
    <property type="entry name" value="AOTCASE"/>
</dbReference>
<dbReference type="GO" id="GO:0044205">
    <property type="term" value="P:'de novo' UMP biosynthetic process"/>
    <property type="evidence" value="ECO:0007669"/>
    <property type="project" value="UniProtKB-UniPathway"/>
</dbReference>
<keyword evidence="7" id="KW-0378">Hydrolase</keyword>
<name>A0A5N4D888_CAMDR</name>
<evidence type="ECO:0000256" key="8">
    <source>
        <dbReference type="ARBA" id="ARBA00022975"/>
    </source>
</evidence>
<dbReference type="SUPFAM" id="SSF51338">
    <property type="entry name" value="Composite domain of metallo-dependent hydrolases"/>
    <property type="match status" value="1"/>
</dbReference>
<evidence type="ECO:0000256" key="5">
    <source>
        <dbReference type="ARBA" id="ARBA00022679"/>
    </source>
</evidence>
<evidence type="ECO:0000256" key="2">
    <source>
        <dbReference type="ARBA" id="ARBA00004852"/>
    </source>
</evidence>
<dbReference type="SUPFAM" id="SSF51556">
    <property type="entry name" value="Metallo-dependent hydrolases"/>
    <property type="match status" value="1"/>
</dbReference>
<evidence type="ECO:0000256" key="10">
    <source>
        <dbReference type="ARBA" id="ARBA00048859"/>
    </source>
</evidence>
<comment type="similarity">
    <text evidence="3">Belongs to the aspartate/ornithine carbamoyltransferase superfamily. ATCase family.</text>
</comment>
<evidence type="ECO:0000256" key="11">
    <source>
        <dbReference type="SAM" id="MobiDB-lite"/>
    </source>
</evidence>
<evidence type="ECO:0000256" key="3">
    <source>
        <dbReference type="ARBA" id="ARBA00008896"/>
    </source>
</evidence>
<dbReference type="GO" id="GO:0016597">
    <property type="term" value="F:amino acid binding"/>
    <property type="evidence" value="ECO:0007669"/>
    <property type="project" value="InterPro"/>
</dbReference>
<dbReference type="HAMAP" id="MF_00001">
    <property type="entry name" value="Asp_carb_tr"/>
    <property type="match status" value="1"/>
</dbReference>
<dbReference type="InterPro" id="IPR006132">
    <property type="entry name" value="Asp/Orn_carbamoyltranf_P-bd"/>
</dbReference>
<evidence type="ECO:0000259" key="13">
    <source>
        <dbReference type="Pfam" id="PF02729"/>
    </source>
</evidence>
<dbReference type="SUPFAM" id="SSF53671">
    <property type="entry name" value="Aspartate/ornithine carbamoyltransferase"/>
    <property type="match status" value="1"/>
</dbReference>
<dbReference type="PROSITE" id="PS00097">
    <property type="entry name" value="CARBAMOYLTRANSFERASE"/>
    <property type="match status" value="1"/>
</dbReference>
<dbReference type="InterPro" id="IPR002082">
    <property type="entry name" value="Asp_carbamoyltransf"/>
</dbReference>
<organism evidence="14 15">
    <name type="scientific">Camelus dromedarius</name>
    <name type="common">Dromedary</name>
    <name type="synonym">Arabian camel</name>
    <dbReference type="NCBI Taxonomy" id="9838"/>
    <lineage>
        <taxon>Eukaryota</taxon>
        <taxon>Metazoa</taxon>
        <taxon>Chordata</taxon>
        <taxon>Craniata</taxon>
        <taxon>Vertebrata</taxon>
        <taxon>Euteleostomi</taxon>
        <taxon>Mammalia</taxon>
        <taxon>Eutheria</taxon>
        <taxon>Laurasiatheria</taxon>
        <taxon>Artiodactyla</taxon>
        <taxon>Tylopoda</taxon>
        <taxon>Camelidae</taxon>
        <taxon>Camelus</taxon>
    </lineage>
</organism>
<dbReference type="InterPro" id="IPR032466">
    <property type="entry name" value="Metal_Hydrolase"/>
</dbReference>
<dbReference type="InterPro" id="IPR006130">
    <property type="entry name" value="Asp/Orn_carbamoylTrfase"/>
</dbReference>
<evidence type="ECO:0000313" key="15">
    <source>
        <dbReference type="Proteomes" id="UP000299084"/>
    </source>
</evidence>
<evidence type="ECO:0000256" key="1">
    <source>
        <dbReference type="ARBA" id="ARBA00001947"/>
    </source>
</evidence>
<evidence type="ECO:0000313" key="14">
    <source>
        <dbReference type="EMBL" id="KAB1267302.1"/>
    </source>
</evidence>
<comment type="catalytic activity">
    <reaction evidence="10">
        <text>carbamoyl phosphate + L-aspartate = N-carbamoyl-L-aspartate + phosphate + H(+)</text>
        <dbReference type="Rhea" id="RHEA:20013"/>
        <dbReference type="ChEBI" id="CHEBI:15378"/>
        <dbReference type="ChEBI" id="CHEBI:29991"/>
        <dbReference type="ChEBI" id="CHEBI:32814"/>
        <dbReference type="ChEBI" id="CHEBI:43474"/>
        <dbReference type="ChEBI" id="CHEBI:58228"/>
        <dbReference type="EC" id="2.1.3.2"/>
    </reaction>
</comment>
<comment type="caution">
    <text evidence="14">The sequence shown here is derived from an EMBL/GenBank/DDBJ whole genome shotgun (WGS) entry which is preliminary data.</text>
</comment>
<dbReference type="NCBIfam" id="NF002032">
    <property type="entry name" value="PRK00856.1"/>
    <property type="match status" value="1"/>
</dbReference>
<dbReference type="EMBL" id="JWIN03000015">
    <property type="protein sequence ID" value="KAB1267302.1"/>
    <property type="molecule type" value="Genomic_DNA"/>
</dbReference>
<evidence type="ECO:0000256" key="7">
    <source>
        <dbReference type="ARBA" id="ARBA00022801"/>
    </source>
</evidence>
<dbReference type="InterPro" id="IPR002195">
    <property type="entry name" value="Dihydroorotase_CS"/>
</dbReference>
<dbReference type="FunFam" id="3.40.50.1370:FF:000002">
    <property type="entry name" value="Aspartate carbamoyltransferase 2"/>
    <property type="match status" value="1"/>
</dbReference>
<feature type="region of interest" description="Disordered" evidence="11">
    <location>
        <begin position="299"/>
        <end position="392"/>
    </location>
</feature>
<feature type="domain" description="Aspartate/ornithine carbamoyltransferase carbamoyl-P binding" evidence="13">
    <location>
        <begin position="407"/>
        <end position="570"/>
    </location>
</feature>
<dbReference type="InterPro" id="IPR011059">
    <property type="entry name" value="Metal-dep_hydrolase_composite"/>
</dbReference>
<dbReference type="FunFam" id="3.40.50.1370:FF:000052">
    <property type="match status" value="1"/>
</dbReference>
<evidence type="ECO:0000259" key="12">
    <source>
        <dbReference type="Pfam" id="PF00185"/>
    </source>
</evidence>
<dbReference type="Proteomes" id="UP000299084">
    <property type="component" value="Unassembled WGS sequence"/>
</dbReference>
<evidence type="ECO:0000256" key="6">
    <source>
        <dbReference type="ARBA" id="ARBA00022723"/>
    </source>
</evidence>